<accession>A0A8H5KA40</accession>
<dbReference type="OrthoDB" id="196131at2759"/>
<protein>
    <submittedName>
        <fullName evidence="2">Uncharacterized protein</fullName>
    </submittedName>
</protein>
<evidence type="ECO:0000313" key="3">
    <source>
        <dbReference type="Proteomes" id="UP000582016"/>
    </source>
</evidence>
<comment type="caution">
    <text evidence="2">The sequence shown here is derived from an EMBL/GenBank/DDBJ whole genome shotgun (WGS) entry which is preliminary data.</text>
</comment>
<name>A0A8H5KA40_9HYPO</name>
<dbReference type="EMBL" id="JAAOAQ010000085">
    <property type="protein sequence ID" value="KAF5568355.1"/>
    <property type="molecule type" value="Genomic_DNA"/>
</dbReference>
<organism evidence="2 3">
    <name type="scientific">Fusarium phyllophilum</name>
    <dbReference type="NCBI Taxonomy" id="47803"/>
    <lineage>
        <taxon>Eukaryota</taxon>
        <taxon>Fungi</taxon>
        <taxon>Dikarya</taxon>
        <taxon>Ascomycota</taxon>
        <taxon>Pezizomycotina</taxon>
        <taxon>Sordariomycetes</taxon>
        <taxon>Hypocreomycetidae</taxon>
        <taxon>Hypocreales</taxon>
        <taxon>Nectriaceae</taxon>
        <taxon>Fusarium</taxon>
        <taxon>Fusarium fujikuroi species complex</taxon>
    </lineage>
</organism>
<keyword evidence="3" id="KW-1185">Reference proteome</keyword>
<evidence type="ECO:0000313" key="2">
    <source>
        <dbReference type="EMBL" id="KAF5568355.1"/>
    </source>
</evidence>
<evidence type="ECO:0000256" key="1">
    <source>
        <dbReference type="SAM" id="MobiDB-lite"/>
    </source>
</evidence>
<dbReference type="Proteomes" id="UP000582016">
    <property type="component" value="Unassembled WGS sequence"/>
</dbReference>
<feature type="non-terminal residue" evidence="2">
    <location>
        <position position="1"/>
    </location>
</feature>
<feature type="compositionally biased region" description="Low complexity" evidence="1">
    <location>
        <begin position="22"/>
        <end position="37"/>
    </location>
</feature>
<proteinExistence type="predicted"/>
<gene>
    <name evidence="2" type="ORF">FPHYL_2824</name>
</gene>
<dbReference type="AlphaFoldDB" id="A0A8H5KA40"/>
<reference evidence="2 3" key="1">
    <citation type="submission" date="2020-05" db="EMBL/GenBank/DDBJ databases">
        <title>Identification and distribution of gene clusters putatively required for synthesis of sphingolipid metabolism inhibitors in phylogenetically diverse species of the filamentous fungus Fusarium.</title>
        <authorList>
            <person name="Kim H.-S."/>
            <person name="Busman M."/>
            <person name="Brown D.W."/>
            <person name="Divon H."/>
            <person name="Uhlig S."/>
            <person name="Proctor R.H."/>
        </authorList>
    </citation>
    <scope>NUCLEOTIDE SEQUENCE [LARGE SCALE GENOMIC DNA]</scope>
    <source>
        <strain evidence="2 3">NRRL 13617</strain>
    </source>
</reference>
<feature type="region of interest" description="Disordered" evidence="1">
    <location>
        <begin position="1"/>
        <end position="37"/>
    </location>
</feature>
<feature type="compositionally biased region" description="Gly residues" evidence="1">
    <location>
        <begin position="1"/>
        <end position="11"/>
    </location>
</feature>
<sequence length="37" mass="3331">GDDGNTGGGDAWGADDGGKAGAGDAWGADAAAPVAAW</sequence>